<keyword evidence="2" id="KW-0408">Iron</keyword>
<dbReference type="PANTHER" id="PTHR10694">
    <property type="entry name" value="LYSINE-SPECIFIC DEMETHYLASE"/>
    <property type="match status" value="1"/>
</dbReference>
<proteinExistence type="predicted"/>
<keyword evidence="6" id="KW-1185">Reference proteome</keyword>
<dbReference type="PROSITE" id="PS51183">
    <property type="entry name" value="JMJN"/>
    <property type="match status" value="1"/>
</dbReference>
<evidence type="ECO:0000313" key="5">
    <source>
        <dbReference type="EMBL" id="KAF9991988.1"/>
    </source>
</evidence>
<evidence type="ECO:0000256" key="3">
    <source>
        <dbReference type="SAM" id="MobiDB-lite"/>
    </source>
</evidence>
<evidence type="ECO:0000256" key="1">
    <source>
        <dbReference type="ARBA" id="ARBA00022723"/>
    </source>
</evidence>
<evidence type="ECO:0000313" key="6">
    <source>
        <dbReference type="Proteomes" id="UP000749646"/>
    </source>
</evidence>
<sequence>MMKHTVPKPTALADPTTPSANTPHVPLQRAPALDMTSVATTAPPENRRTDPPTRIFSLPDAPCFYPTKHEFLEPLKYIESIRPLAEKAGICKIIPPAGWKPPFALDTE</sequence>
<protein>
    <recommendedName>
        <fullName evidence="4">JmjN domain-containing protein</fullName>
    </recommendedName>
</protein>
<evidence type="ECO:0000256" key="2">
    <source>
        <dbReference type="ARBA" id="ARBA00023004"/>
    </source>
</evidence>
<dbReference type="GO" id="GO:0046872">
    <property type="term" value="F:metal ion binding"/>
    <property type="evidence" value="ECO:0007669"/>
    <property type="project" value="UniProtKB-KW"/>
</dbReference>
<gene>
    <name evidence="5" type="ORF">BGZ65_012845</name>
</gene>
<dbReference type="Proteomes" id="UP000749646">
    <property type="component" value="Unassembled WGS sequence"/>
</dbReference>
<dbReference type="Pfam" id="PF02375">
    <property type="entry name" value="JmjN"/>
    <property type="match status" value="1"/>
</dbReference>
<accession>A0A9P6MCK6</accession>
<feature type="non-terminal residue" evidence="5">
    <location>
        <position position="108"/>
    </location>
</feature>
<dbReference type="GO" id="GO:0010468">
    <property type="term" value="P:regulation of gene expression"/>
    <property type="evidence" value="ECO:0007669"/>
    <property type="project" value="TreeGrafter"/>
</dbReference>
<dbReference type="GO" id="GO:0141052">
    <property type="term" value="F:histone H3 demethylase activity"/>
    <property type="evidence" value="ECO:0007669"/>
    <property type="project" value="UniProtKB-ARBA"/>
</dbReference>
<reference evidence="5" key="1">
    <citation type="journal article" date="2020" name="Fungal Divers.">
        <title>Resolving the Mortierellaceae phylogeny through synthesis of multi-gene phylogenetics and phylogenomics.</title>
        <authorList>
            <person name="Vandepol N."/>
            <person name="Liber J."/>
            <person name="Desiro A."/>
            <person name="Na H."/>
            <person name="Kennedy M."/>
            <person name="Barry K."/>
            <person name="Grigoriev I.V."/>
            <person name="Miller A.N."/>
            <person name="O'Donnell K."/>
            <person name="Stajich J.E."/>
            <person name="Bonito G."/>
        </authorList>
    </citation>
    <scope>NUCLEOTIDE SEQUENCE</scope>
    <source>
        <strain evidence="5">MES-2147</strain>
    </source>
</reference>
<feature type="region of interest" description="Disordered" evidence="3">
    <location>
        <begin position="1"/>
        <end position="53"/>
    </location>
</feature>
<dbReference type="EMBL" id="JAAAHW010002418">
    <property type="protein sequence ID" value="KAF9991988.1"/>
    <property type="molecule type" value="Genomic_DNA"/>
</dbReference>
<organism evidence="5 6">
    <name type="scientific">Modicella reniformis</name>
    <dbReference type="NCBI Taxonomy" id="1440133"/>
    <lineage>
        <taxon>Eukaryota</taxon>
        <taxon>Fungi</taxon>
        <taxon>Fungi incertae sedis</taxon>
        <taxon>Mucoromycota</taxon>
        <taxon>Mortierellomycotina</taxon>
        <taxon>Mortierellomycetes</taxon>
        <taxon>Mortierellales</taxon>
        <taxon>Mortierellaceae</taxon>
        <taxon>Modicella</taxon>
    </lineage>
</organism>
<comment type="caution">
    <text evidence="5">The sequence shown here is derived from an EMBL/GenBank/DDBJ whole genome shotgun (WGS) entry which is preliminary data.</text>
</comment>
<dbReference type="Gene3D" id="2.60.120.650">
    <property type="entry name" value="Cupin"/>
    <property type="match status" value="1"/>
</dbReference>
<dbReference type="InterPro" id="IPR003349">
    <property type="entry name" value="JmjN"/>
</dbReference>
<keyword evidence="1" id="KW-0479">Metal-binding</keyword>
<name>A0A9P6MCK6_9FUNG</name>
<dbReference type="SMART" id="SM00545">
    <property type="entry name" value="JmjN"/>
    <property type="match status" value="1"/>
</dbReference>
<feature type="domain" description="JmjN" evidence="4">
    <location>
        <begin position="61"/>
        <end position="102"/>
    </location>
</feature>
<dbReference type="GO" id="GO:0000785">
    <property type="term" value="C:chromatin"/>
    <property type="evidence" value="ECO:0007669"/>
    <property type="project" value="TreeGrafter"/>
</dbReference>
<evidence type="ECO:0000259" key="4">
    <source>
        <dbReference type="PROSITE" id="PS51183"/>
    </source>
</evidence>
<dbReference type="GO" id="GO:0005634">
    <property type="term" value="C:nucleus"/>
    <property type="evidence" value="ECO:0007669"/>
    <property type="project" value="TreeGrafter"/>
</dbReference>
<dbReference type="PANTHER" id="PTHR10694:SF33">
    <property type="entry name" value="LYSINE-SPECIFIC DEMETHYLASE 5"/>
    <property type="match status" value="1"/>
</dbReference>
<dbReference type="AlphaFoldDB" id="A0A9P6MCK6"/>
<dbReference type="OrthoDB" id="2410471at2759"/>